<dbReference type="EMBL" id="JAWQEG010003688">
    <property type="protein sequence ID" value="KAK3864952.1"/>
    <property type="molecule type" value="Genomic_DNA"/>
</dbReference>
<organism evidence="2 3">
    <name type="scientific">Petrolisthes cinctipes</name>
    <name type="common">Flat porcelain crab</name>
    <dbReference type="NCBI Taxonomy" id="88211"/>
    <lineage>
        <taxon>Eukaryota</taxon>
        <taxon>Metazoa</taxon>
        <taxon>Ecdysozoa</taxon>
        <taxon>Arthropoda</taxon>
        <taxon>Crustacea</taxon>
        <taxon>Multicrustacea</taxon>
        <taxon>Malacostraca</taxon>
        <taxon>Eumalacostraca</taxon>
        <taxon>Eucarida</taxon>
        <taxon>Decapoda</taxon>
        <taxon>Pleocyemata</taxon>
        <taxon>Anomura</taxon>
        <taxon>Galatheoidea</taxon>
        <taxon>Porcellanidae</taxon>
        <taxon>Petrolisthes</taxon>
    </lineage>
</organism>
<reference evidence="2" key="1">
    <citation type="submission" date="2023-10" db="EMBL/GenBank/DDBJ databases">
        <title>Genome assemblies of two species of porcelain crab, Petrolisthes cinctipes and Petrolisthes manimaculis (Anomura: Porcellanidae).</title>
        <authorList>
            <person name="Angst P."/>
        </authorList>
    </citation>
    <scope>NUCLEOTIDE SEQUENCE</scope>
    <source>
        <strain evidence="2">PB745_01</strain>
        <tissue evidence="2">Gill</tissue>
    </source>
</reference>
<feature type="signal peptide" evidence="1">
    <location>
        <begin position="1"/>
        <end position="25"/>
    </location>
</feature>
<evidence type="ECO:0000313" key="2">
    <source>
        <dbReference type="EMBL" id="KAK3864952.1"/>
    </source>
</evidence>
<evidence type="ECO:0000313" key="3">
    <source>
        <dbReference type="Proteomes" id="UP001286313"/>
    </source>
</evidence>
<keyword evidence="1" id="KW-0732">Signal</keyword>
<dbReference type="Proteomes" id="UP001286313">
    <property type="component" value="Unassembled WGS sequence"/>
</dbReference>
<dbReference type="AlphaFoldDB" id="A0AAE1K5S0"/>
<proteinExistence type="predicted"/>
<feature type="chain" id="PRO_5042174220" evidence="1">
    <location>
        <begin position="26"/>
        <end position="90"/>
    </location>
</feature>
<name>A0AAE1K5S0_PETCI</name>
<keyword evidence="3" id="KW-1185">Reference proteome</keyword>
<gene>
    <name evidence="2" type="ORF">Pcinc_029384</name>
</gene>
<sequence length="90" mass="9739">MKKGVAEAANVSVFLVVVAATAAFAKPSDPYHAPAHKPVEYIADHYNGYQAQVNYKGEAQYPHEYGPAVTFKPSGGYGPEPAYKPQPSYH</sequence>
<evidence type="ECO:0000256" key="1">
    <source>
        <dbReference type="SAM" id="SignalP"/>
    </source>
</evidence>
<accession>A0AAE1K5S0</accession>
<protein>
    <submittedName>
        <fullName evidence="2">Uncharacterized protein</fullName>
    </submittedName>
</protein>
<comment type="caution">
    <text evidence="2">The sequence shown here is derived from an EMBL/GenBank/DDBJ whole genome shotgun (WGS) entry which is preliminary data.</text>
</comment>